<protein>
    <recommendedName>
        <fullName evidence="4">Ribosomal lysine N-methyltransferase 5</fullName>
    </recommendedName>
</protein>
<proteinExistence type="inferred from homology"/>
<dbReference type="GO" id="GO:0008757">
    <property type="term" value="F:S-adenosylmethionine-dependent methyltransferase activity"/>
    <property type="evidence" value="ECO:0007669"/>
    <property type="project" value="UniProtKB-ARBA"/>
</dbReference>
<dbReference type="Gene3D" id="3.40.50.150">
    <property type="entry name" value="Vaccinia Virus protein VP39"/>
    <property type="match status" value="1"/>
</dbReference>
<evidence type="ECO:0000256" key="4">
    <source>
        <dbReference type="ARBA" id="ARBA00039932"/>
    </source>
</evidence>
<accession>A0A1E3QIZ4</accession>
<dbReference type="GO" id="GO:0005829">
    <property type="term" value="C:cytosol"/>
    <property type="evidence" value="ECO:0007669"/>
    <property type="project" value="TreeGrafter"/>
</dbReference>
<dbReference type="GO" id="GO:0032259">
    <property type="term" value="P:methylation"/>
    <property type="evidence" value="ECO:0007669"/>
    <property type="project" value="UniProtKB-KW"/>
</dbReference>
<dbReference type="AlphaFoldDB" id="A0A1E3QIZ4"/>
<dbReference type="Proteomes" id="UP000094336">
    <property type="component" value="Unassembled WGS sequence"/>
</dbReference>
<evidence type="ECO:0000313" key="5">
    <source>
        <dbReference type="EMBL" id="ODQ77665.1"/>
    </source>
</evidence>
<keyword evidence="1" id="KW-0489">Methyltransferase</keyword>
<evidence type="ECO:0000256" key="1">
    <source>
        <dbReference type="ARBA" id="ARBA00022603"/>
    </source>
</evidence>
<dbReference type="GeneID" id="30147732"/>
<dbReference type="InterPro" id="IPR029063">
    <property type="entry name" value="SAM-dependent_MTases_sf"/>
</dbReference>
<dbReference type="RefSeq" id="XP_018982993.1">
    <property type="nucleotide sequence ID" value="XM_019129879.1"/>
</dbReference>
<dbReference type="InterPro" id="IPR019410">
    <property type="entry name" value="Methyltransf_16"/>
</dbReference>
<keyword evidence="2" id="KW-0949">S-adenosyl-L-methionine</keyword>
<dbReference type="EMBL" id="KV454439">
    <property type="protein sequence ID" value="ODQ77665.1"/>
    <property type="molecule type" value="Genomic_DNA"/>
</dbReference>
<dbReference type="PANTHER" id="PTHR14614:SF109">
    <property type="entry name" value="RIBOSOMAL LYSINE N-METHYLTRANSFERASE 5"/>
    <property type="match status" value="1"/>
</dbReference>
<dbReference type="SUPFAM" id="SSF53335">
    <property type="entry name" value="S-adenosyl-L-methionine-dependent methyltransferases"/>
    <property type="match status" value="1"/>
</dbReference>
<dbReference type="GO" id="GO:0032991">
    <property type="term" value="C:protein-containing complex"/>
    <property type="evidence" value="ECO:0007669"/>
    <property type="project" value="TreeGrafter"/>
</dbReference>
<dbReference type="OrthoDB" id="2529286at2759"/>
<reference evidence="6" key="1">
    <citation type="submission" date="2016-05" db="EMBL/GenBank/DDBJ databases">
        <title>Comparative genomics of biotechnologically important yeasts.</title>
        <authorList>
            <consortium name="DOE Joint Genome Institute"/>
            <person name="Riley R."/>
            <person name="Haridas S."/>
            <person name="Wolfe K.H."/>
            <person name="Lopes M.R."/>
            <person name="Hittinger C.T."/>
            <person name="Goker M."/>
            <person name="Salamov A."/>
            <person name="Wisecaver J."/>
            <person name="Long T.M."/>
            <person name="Aerts A.L."/>
            <person name="Barry K."/>
            <person name="Choi C."/>
            <person name="Clum A."/>
            <person name="Coughlan A.Y."/>
            <person name="Deshpande S."/>
            <person name="Douglass A.P."/>
            <person name="Hanson S.J."/>
            <person name="Klenk H.-P."/>
            <person name="Labutti K."/>
            <person name="Lapidus A."/>
            <person name="Lindquist E."/>
            <person name="Lipzen A."/>
            <person name="Meier-Kolthoff J.P."/>
            <person name="Ohm R.A."/>
            <person name="Otillar R.P."/>
            <person name="Pangilinan J."/>
            <person name="Peng Y."/>
            <person name="Rokas A."/>
            <person name="Rosa C.A."/>
            <person name="Scheuner C."/>
            <person name="Sibirny A.A."/>
            <person name="Slot J.C."/>
            <person name="Stielow J.B."/>
            <person name="Sun H."/>
            <person name="Kurtzman C.P."/>
            <person name="Blackwell M."/>
            <person name="Grigoriev I.V."/>
            <person name="Jeffries T.W."/>
        </authorList>
    </citation>
    <scope>NUCLEOTIDE SEQUENCE [LARGE SCALE GENOMIC DNA]</scope>
    <source>
        <strain evidence="6">NRRL Y-12698</strain>
    </source>
</reference>
<evidence type="ECO:0000256" key="3">
    <source>
        <dbReference type="ARBA" id="ARBA00038458"/>
    </source>
</evidence>
<name>A0A1E3QIZ4_9ASCO</name>
<evidence type="ECO:0000313" key="6">
    <source>
        <dbReference type="Proteomes" id="UP000094336"/>
    </source>
</evidence>
<sequence length="353" mass="39274">MLKDYIDYSGLACLSLPQEVGHDISDVVANHIMDLYSSNQPEDLGLGFISPREKQLHLALGPDFELEIDQSPSLLASSSSNSNSNPRNPSNSTTGFVCWKTSPLLVQWLLYSEICPFKTLFFLRPEKAKLKSVKSRQNRKATNTKFIDVSLDQPRITIVELGSGVSGILGSTIGTLPSTLHFIATDHQQSILKLLRSNIQQNVTGRYTSTTMETKVIPEKARSAPGSGVSAIDVVEYDWEDDSVDPVHEIKDTLLQGQFPDLIMACDTIYNEYLIPFFTDSLLRLMGGTTVAILALQLRDSDMVEAFVNCLVEKGGEAGVEVYYVKDEFLSDELKRGFVVYYLERKEVDQDAL</sequence>
<organism evidence="5 6">
    <name type="scientific">Babjeviella inositovora NRRL Y-12698</name>
    <dbReference type="NCBI Taxonomy" id="984486"/>
    <lineage>
        <taxon>Eukaryota</taxon>
        <taxon>Fungi</taxon>
        <taxon>Dikarya</taxon>
        <taxon>Ascomycota</taxon>
        <taxon>Saccharomycotina</taxon>
        <taxon>Pichiomycetes</taxon>
        <taxon>Serinales incertae sedis</taxon>
        <taxon>Babjeviella</taxon>
    </lineage>
</organism>
<dbReference type="PANTHER" id="PTHR14614">
    <property type="entry name" value="HEPATOCELLULAR CARCINOMA-ASSOCIATED ANTIGEN"/>
    <property type="match status" value="1"/>
</dbReference>
<dbReference type="STRING" id="984486.A0A1E3QIZ4"/>
<keyword evidence="1" id="KW-0808">Transferase</keyword>
<comment type="similarity">
    <text evidence="3">Belongs to the class I-like SAM-binding methyltransferase superfamily. RKM5 family.</text>
</comment>
<evidence type="ECO:0000256" key="2">
    <source>
        <dbReference type="ARBA" id="ARBA00022691"/>
    </source>
</evidence>
<gene>
    <name evidence="5" type="ORF">BABINDRAFT_163380</name>
</gene>
<keyword evidence="6" id="KW-1185">Reference proteome</keyword>